<keyword evidence="2" id="KW-1185">Reference proteome</keyword>
<dbReference type="EMBL" id="PDLN01000015">
    <property type="protein sequence ID" value="RDW65296.1"/>
    <property type="molecule type" value="Genomic_DNA"/>
</dbReference>
<protein>
    <submittedName>
        <fullName evidence="1">Uncharacterized protein</fullName>
    </submittedName>
</protein>
<comment type="caution">
    <text evidence="1">The sequence shown here is derived from an EMBL/GenBank/DDBJ whole genome shotgun (WGS) entry which is preliminary data.</text>
</comment>
<accession>A0A3D8QTX8</accession>
<reference evidence="1 2" key="1">
    <citation type="journal article" date="2018" name="IMA Fungus">
        <title>IMA Genome-F 9: Draft genome sequence of Annulohypoxylon stygium, Aspergillus mulundensis, Berkeleyomyces basicola (syn. Thielaviopsis basicola), Ceratocystis smalleyi, two Cercospora beticola strains, Coleophoma cylindrospora, Fusarium fracticaudum, Phialophora cf. hyalina, and Morchella septimelata.</title>
        <authorList>
            <person name="Wingfield B.D."/>
            <person name="Bills G.F."/>
            <person name="Dong Y."/>
            <person name="Huang W."/>
            <person name="Nel W.J."/>
            <person name="Swalarsk-Parry B.S."/>
            <person name="Vaghefi N."/>
            <person name="Wilken P.M."/>
            <person name="An Z."/>
            <person name="de Beer Z.W."/>
            <person name="De Vos L."/>
            <person name="Chen L."/>
            <person name="Duong T.A."/>
            <person name="Gao Y."/>
            <person name="Hammerbacher A."/>
            <person name="Kikkert J.R."/>
            <person name="Li Y."/>
            <person name="Li H."/>
            <person name="Li K."/>
            <person name="Li Q."/>
            <person name="Liu X."/>
            <person name="Ma X."/>
            <person name="Naidoo K."/>
            <person name="Pethybridge S.J."/>
            <person name="Sun J."/>
            <person name="Steenkamp E.T."/>
            <person name="van der Nest M.A."/>
            <person name="van Wyk S."/>
            <person name="Wingfield M.J."/>
            <person name="Xiong C."/>
            <person name="Yue Q."/>
            <person name="Zhang X."/>
        </authorList>
    </citation>
    <scope>NUCLEOTIDE SEQUENCE [LARGE SCALE GENOMIC DNA]</scope>
    <source>
        <strain evidence="1 2">BP5796</strain>
    </source>
</reference>
<dbReference type="Proteomes" id="UP000256328">
    <property type="component" value="Unassembled WGS sequence"/>
</dbReference>
<dbReference type="AlphaFoldDB" id="A0A3D8QTX8"/>
<name>A0A3D8QTX8_9HELO</name>
<gene>
    <name evidence="1" type="ORF">BP5796_09988</name>
</gene>
<dbReference type="OrthoDB" id="5194044at2759"/>
<organism evidence="1 2">
    <name type="scientific">Coleophoma crateriformis</name>
    <dbReference type="NCBI Taxonomy" id="565419"/>
    <lineage>
        <taxon>Eukaryota</taxon>
        <taxon>Fungi</taxon>
        <taxon>Dikarya</taxon>
        <taxon>Ascomycota</taxon>
        <taxon>Pezizomycotina</taxon>
        <taxon>Leotiomycetes</taxon>
        <taxon>Helotiales</taxon>
        <taxon>Dermateaceae</taxon>
        <taxon>Coleophoma</taxon>
    </lineage>
</organism>
<sequence>MAQPHPSQHQTGNTGSGPVVYRYFVCHEDSGLITIDGKTYIHMGPNGPLQFIPGLIPLEGQNILGPGHPGYVPPPQPVYIPPLAPSQYQDASQGPNFPGFGGINLYPALGSSGSFGGVPPVPPGGPTMSGAFPPLPPFGPTGLFQDDTLHQQLQAAQNPALKINEDQEMQPADPDKLRVYWVRELDNTWTQRNRATIDSGDLGRIKWFSMSPGIFYAVIQRD</sequence>
<proteinExistence type="predicted"/>
<evidence type="ECO:0000313" key="2">
    <source>
        <dbReference type="Proteomes" id="UP000256328"/>
    </source>
</evidence>
<evidence type="ECO:0000313" key="1">
    <source>
        <dbReference type="EMBL" id="RDW65296.1"/>
    </source>
</evidence>